<feature type="compositionally biased region" description="Low complexity" evidence="6">
    <location>
        <begin position="232"/>
        <end position="251"/>
    </location>
</feature>
<dbReference type="InParanoid" id="A0A165ZL90"/>
<dbReference type="SMART" id="SM00355">
    <property type="entry name" value="ZnF_C2H2"/>
    <property type="match status" value="3"/>
</dbReference>
<dbReference type="AlphaFoldDB" id="A0A165ZL90"/>
<dbReference type="InterPro" id="IPR036236">
    <property type="entry name" value="Znf_C2H2_sf"/>
</dbReference>
<dbReference type="FunCoup" id="A0A165ZL90">
    <property type="interactions" value="232"/>
</dbReference>
<dbReference type="Proteomes" id="UP000077266">
    <property type="component" value="Unassembled WGS sequence"/>
</dbReference>
<evidence type="ECO:0000256" key="5">
    <source>
        <dbReference type="PROSITE-ProRule" id="PRU00042"/>
    </source>
</evidence>
<dbReference type="EMBL" id="KV426258">
    <property type="protein sequence ID" value="KZV83699.1"/>
    <property type="molecule type" value="Genomic_DNA"/>
</dbReference>
<dbReference type="STRING" id="1314781.A0A165ZL90"/>
<dbReference type="SUPFAM" id="SSF57667">
    <property type="entry name" value="beta-beta-alpha zinc fingers"/>
    <property type="match status" value="1"/>
</dbReference>
<dbReference type="InterPro" id="IPR051580">
    <property type="entry name" value="ZnF-Chromatin_assoc"/>
</dbReference>
<evidence type="ECO:0000256" key="3">
    <source>
        <dbReference type="ARBA" id="ARBA00022771"/>
    </source>
</evidence>
<name>A0A165ZL90_EXIGL</name>
<evidence type="ECO:0000256" key="4">
    <source>
        <dbReference type="ARBA" id="ARBA00022833"/>
    </source>
</evidence>
<evidence type="ECO:0000256" key="1">
    <source>
        <dbReference type="ARBA" id="ARBA00022723"/>
    </source>
</evidence>
<evidence type="ECO:0000256" key="6">
    <source>
        <dbReference type="SAM" id="MobiDB-lite"/>
    </source>
</evidence>
<reference evidence="8 9" key="1">
    <citation type="journal article" date="2016" name="Mol. Biol. Evol.">
        <title>Comparative Genomics of Early-Diverging Mushroom-Forming Fungi Provides Insights into the Origins of Lignocellulose Decay Capabilities.</title>
        <authorList>
            <person name="Nagy L.G."/>
            <person name="Riley R."/>
            <person name="Tritt A."/>
            <person name="Adam C."/>
            <person name="Daum C."/>
            <person name="Floudas D."/>
            <person name="Sun H."/>
            <person name="Yadav J.S."/>
            <person name="Pangilinan J."/>
            <person name="Larsson K.H."/>
            <person name="Matsuura K."/>
            <person name="Barry K."/>
            <person name="Labutti K."/>
            <person name="Kuo R."/>
            <person name="Ohm R.A."/>
            <person name="Bhattacharya S.S."/>
            <person name="Shirouzu T."/>
            <person name="Yoshinaga Y."/>
            <person name="Martin F.M."/>
            <person name="Grigoriev I.V."/>
            <person name="Hibbett D.S."/>
        </authorList>
    </citation>
    <scope>NUCLEOTIDE SEQUENCE [LARGE SCALE GENOMIC DNA]</scope>
    <source>
        <strain evidence="8 9">HHB12029</strain>
    </source>
</reference>
<feature type="compositionally biased region" description="Low complexity" evidence="6">
    <location>
        <begin position="206"/>
        <end position="218"/>
    </location>
</feature>
<evidence type="ECO:0000313" key="8">
    <source>
        <dbReference type="EMBL" id="KZV83699.1"/>
    </source>
</evidence>
<feature type="region of interest" description="Disordered" evidence="6">
    <location>
        <begin position="329"/>
        <end position="353"/>
    </location>
</feature>
<organism evidence="8 9">
    <name type="scientific">Exidia glandulosa HHB12029</name>
    <dbReference type="NCBI Taxonomy" id="1314781"/>
    <lineage>
        <taxon>Eukaryota</taxon>
        <taxon>Fungi</taxon>
        <taxon>Dikarya</taxon>
        <taxon>Basidiomycota</taxon>
        <taxon>Agaricomycotina</taxon>
        <taxon>Agaricomycetes</taxon>
        <taxon>Auriculariales</taxon>
        <taxon>Exidiaceae</taxon>
        <taxon>Exidia</taxon>
    </lineage>
</organism>
<dbReference type="PROSITE" id="PS50157">
    <property type="entry name" value="ZINC_FINGER_C2H2_2"/>
    <property type="match status" value="1"/>
</dbReference>
<proteinExistence type="predicted"/>
<evidence type="ECO:0000256" key="2">
    <source>
        <dbReference type="ARBA" id="ARBA00022737"/>
    </source>
</evidence>
<sequence length="353" mass="37114">MSAAIPIASSSKVTQDYMSATATPRSMLVSSPRTYVPHGSYGQRFSLGVSPGYAGDASFKPMLGSSIGDEHDALIKTLSGANVNLLSEDMCRNYTCCGLALNDLHALVEHFEEAHVVVVDPNACGPAAAFSAGGFALPDDMELDEPTPSPTSSFSAFDNTSVLVRRSSSAFGAPAFSPYPPREALRRMQSYSTDPAECAPPELLFSPSATPSPAPSRDASPEPHITTIRRPSSLSGASDSAAEASSDMPSSRPKPFRCPKPGCNKSYKQANGLKYHVTHGQCNFAPKDPNSDDLKPYSCQGGCNKRFKNMSGLRYHYQHSEECGKTGLATLPGQNGANSSSSSAAAAVASAQS</sequence>
<keyword evidence="3 5" id="KW-0863">Zinc-finger</keyword>
<accession>A0A165ZL90</accession>
<dbReference type="GO" id="GO:0008270">
    <property type="term" value="F:zinc ion binding"/>
    <property type="evidence" value="ECO:0007669"/>
    <property type="project" value="UniProtKB-KW"/>
</dbReference>
<keyword evidence="4" id="KW-0862">Zinc</keyword>
<evidence type="ECO:0000259" key="7">
    <source>
        <dbReference type="PROSITE" id="PS50157"/>
    </source>
</evidence>
<evidence type="ECO:0000313" key="9">
    <source>
        <dbReference type="Proteomes" id="UP000077266"/>
    </source>
</evidence>
<dbReference type="OrthoDB" id="1662883at2759"/>
<dbReference type="InterPro" id="IPR013087">
    <property type="entry name" value="Znf_C2H2_type"/>
</dbReference>
<dbReference type="Gene3D" id="3.30.160.60">
    <property type="entry name" value="Classic Zinc Finger"/>
    <property type="match status" value="2"/>
</dbReference>
<feature type="region of interest" description="Disordered" evidence="6">
    <location>
        <begin position="188"/>
        <end position="260"/>
    </location>
</feature>
<feature type="compositionally biased region" description="Low complexity" evidence="6">
    <location>
        <begin position="337"/>
        <end position="353"/>
    </location>
</feature>
<gene>
    <name evidence="8" type="ORF">EXIGLDRAFT_701137</name>
</gene>
<dbReference type="PANTHER" id="PTHR23057:SF0">
    <property type="entry name" value="JUXTAPOSED WITH ANOTHER ZINC FINGER PROTEIN 1"/>
    <property type="match status" value="1"/>
</dbReference>
<keyword evidence="1" id="KW-0479">Metal-binding</keyword>
<dbReference type="GO" id="GO:0005634">
    <property type="term" value="C:nucleus"/>
    <property type="evidence" value="ECO:0007669"/>
    <property type="project" value="TreeGrafter"/>
</dbReference>
<protein>
    <recommendedName>
        <fullName evidence="7">C2H2-type domain-containing protein</fullName>
    </recommendedName>
</protein>
<keyword evidence="2" id="KW-0677">Repeat</keyword>
<feature type="domain" description="C2H2-type" evidence="7">
    <location>
        <begin position="297"/>
        <end position="326"/>
    </location>
</feature>
<dbReference type="PANTHER" id="PTHR23057">
    <property type="entry name" value="JUXTAPOSED WITH ANOTHER ZINC FINGER PROTEIN 1"/>
    <property type="match status" value="1"/>
</dbReference>
<keyword evidence="9" id="KW-1185">Reference proteome</keyword>